<gene>
    <name evidence="2" type="ORF">ACFO7V_10400</name>
</gene>
<dbReference type="RefSeq" id="WP_346059802.1">
    <property type="nucleotide sequence ID" value="NZ_BAAAVQ010000061.1"/>
</dbReference>
<comment type="caution">
    <text evidence="2">The sequence shown here is derived from an EMBL/GenBank/DDBJ whole genome shotgun (WGS) entry which is preliminary data.</text>
</comment>
<keyword evidence="3" id="KW-1185">Reference proteome</keyword>
<feature type="transmembrane region" description="Helical" evidence="1">
    <location>
        <begin position="6"/>
        <end position="24"/>
    </location>
</feature>
<organism evidence="2 3">
    <name type="scientific">Glutamicibacter bergerei</name>
    <dbReference type="NCBI Taxonomy" id="256702"/>
    <lineage>
        <taxon>Bacteria</taxon>
        <taxon>Bacillati</taxon>
        <taxon>Actinomycetota</taxon>
        <taxon>Actinomycetes</taxon>
        <taxon>Micrococcales</taxon>
        <taxon>Micrococcaceae</taxon>
        <taxon>Glutamicibacter</taxon>
    </lineage>
</organism>
<reference evidence="3" key="1">
    <citation type="journal article" date="2019" name="Int. J. Syst. Evol. Microbiol.">
        <title>The Global Catalogue of Microorganisms (GCM) 10K type strain sequencing project: providing services to taxonomists for standard genome sequencing and annotation.</title>
        <authorList>
            <consortium name="The Broad Institute Genomics Platform"/>
            <consortium name="The Broad Institute Genome Sequencing Center for Infectious Disease"/>
            <person name="Wu L."/>
            <person name="Ma J."/>
        </authorList>
    </citation>
    <scope>NUCLEOTIDE SEQUENCE [LARGE SCALE GENOMIC DNA]</scope>
    <source>
        <strain evidence="3">CGMCC 1.12849</strain>
    </source>
</reference>
<dbReference type="Proteomes" id="UP001595884">
    <property type="component" value="Unassembled WGS sequence"/>
</dbReference>
<keyword evidence="1" id="KW-1133">Transmembrane helix</keyword>
<dbReference type="EMBL" id="JBHSHE010000044">
    <property type="protein sequence ID" value="MFC4716547.1"/>
    <property type="molecule type" value="Genomic_DNA"/>
</dbReference>
<keyword evidence="1" id="KW-0812">Transmembrane</keyword>
<feature type="transmembrane region" description="Helical" evidence="1">
    <location>
        <begin position="31"/>
        <end position="49"/>
    </location>
</feature>
<sequence length="88" mass="9732">MPVVLIVAGVLVVGFIVRLALHPVQTILNTIRVILFALAVTTFCVWYFSVDKSKPGSVEGLRFSLIVAGLWVSTFVLPALLRRPVNRR</sequence>
<keyword evidence="1" id="KW-0472">Membrane</keyword>
<evidence type="ECO:0000256" key="1">
    <source>
        <dbReference type="SAM" id="Phobius"/>
    </source>
</evidence>
<protein>
    <submittedName>
        <fullName evidence="2">Uncharacterized protein</fullName>
    </submittedName>
</protein>
<feature type="transmembrane region" description="Helical" evidence="1">
    <location>
        <begin position="61"/>
        <end position="81"/>
    </location>
</feature>
<proteinExistence type="predicted"/>
<evidence type="ECO:0000313" key="2">
    <source>
        <dbReference type="EMBL" id="MFC4716547.1"/>
    </source>
</evidence>
<name>A0ABV9MKW0_9MICC</name>
<accession>A0ABV9MKW0</accession>
<evidence type="ECO:0000313" key="3">
    <source>
        <dbReference type="Proteomes" id="UP001595884"/>
    </source>
</evidence>